<evidence type="ECO:0000256" key="1">
    <source>
        <dbReference type="SAM" id="MobiDB-lite"/>
    </source>
</evidence>
<keyword evidence="3" id="KW-1185">Reference proteome</keyword>
<organism evidence="2 3">
    <name type="scientific">Gigaspora rosea</name>
    <dbReference type="NCBI Taxonomy" id="44941"/>
    <lineage>
        <taxon>Eukaryota</taxon>
        <taxon>Fungi</taxon>
        <taxon>Fungi incertae sedis</taxon>
        <taxon>Mucoromycota</taxon>
        <taxon>Glomeromycotina</taxon>
        <taxon>Glomeromycetes</taxon>
        <taxon>Diversisporales</taxon>
        <taxon>Gigasporaceae</taxon>
        <taxon>Gigaspora</taxon>
    </lineage>
</organism>
<proteinExistence type="predicted"/>
<dbReference type="OrthoDB" id="2355984at2759"/>
<protein>
    <submittedName>
        <fullName evidence="2">Uncharacterized protein</fullName>
    </submittedName>
</protein>
<name>A0A397VLQ5_9GLOM</name>
<feature type="region of interest" description="Disordered" evidence="1">
    <location>
        <begin position="1"/>
        <end position="22"/>
    </location>
</feature>
<reference evidence="2 3" key="1">
    <citation type="submission" date="2018-06" db="EMBL/GenBank/DDBJ databases">
        <title>Comparative genomics reveals the genomic features of Rhizophagus irregularis, R. cerebriforme, R. diaphanum and Gigaspora rosea, and their symbiotic lifestyle signature.</title>
        <authorList>
            <person name="Morin E."/>
            <person name="San Clemente H."/>
            <person name="Chen E.C.H."/>
            <person name="De La Providencia I."/>
            <person name="Hainaut M."/>
            <person name="Kuo A."/>
            <person name="Kohler A."/>
            <person name="Murat C."/>
            <person name="Tang N."/>
            <person name="Roy S."/>
            <person name="Loubradou J."/>
            <person name="Henrissat B."/>
            <person name="Grigoriev I.V."/>
            <person name="Corradi N."/>
            <person name="Roux C."/>
            <person name="Martin F.M."/>
        </authorList>
    </citation>
    <scope>NUCLEOTIDE SEQUENCE [LARGE SCALE GENOMIC DNA]</scope>
    <source>
        <strain evidence="2 3">DAOM 194757</strain>
    </source>
</reference>
<dbReference type="EMBL" id="QKWP01000293">
    <property type="protein sequence ID" value="RIB22751.1"/>
    <property type="molecule type" value="Genomic_DNA"/>
</dbReference>
<evidence type="ECO:0000313" key="3">
    <source>
        <dbReference type="Proteomes" id="UP000266673"/>
    </source>
</evidence>
<dbReference type="AlphaFoldDB" id="A0A397VLQ5"/>
<gene>
    <name evidence="2" type="ORF">C2G38_2173048</name>
</gene>
<feature type="region of interest" description="Disordered" evidence="1">
    <location>
        <begin position="68"/>
        <end position="118"/>
    </location>
</feature>
<evidence type="ECO:0000313" key="2">
    <source>
        <dbReference type="EMBL" id="RIB22751.1"/>
    </source>
</evidence>
<sequence>MSRKLKQTTRHEQPDESTTLEGTIGLSEASNSQMQNIQSPTPIIDVHTKAYLDMTIQTTAASLEQANIGSNETGDNNSSNSGRTTRAQQPKQSQQQNEECGQATSTGGNLGQIEGNYPPTPIINNLIMKASSEAQGSEKQESSEAVKYKITTRKFPAFDYSAFKQLPAIQGMNNPRAIETERIRAWWITNWAEGQKLIEMLQQKPNLTNRIWKALALGSFVNLHKFAYKNMVDNVKYMDEDMVLQTSKSGFISNREQELNAYRDHVNELCVRYEFSAVMKYDKDRGIALAMNRDLTLLDRDIEAEGRNFDATTAKRPRHEWWHPG</sequence>
<dbReference type="STRING" id="44941.A0A397VLQ5"/>
<feature type="compositionally biased region" description="Polar residues" evidence="1">
    <location>
        <begin position="97"/>
        <end position="107"/>
    </location>
</feature>
<accession>A0A397VLQ5</accession>
<feature type="compositionally biased region" description="Polar residues" evidence="1">
    <location>
        <begin position="68"/>
        <end position="87"/>
    </location>
</feature>
<comment type="caution">
    <text evidence="2">The sequence shown here is derived from an EMBL/GenBank/DDBJ whole genome shotgun (WGS) entry which is preliminary data.</text>
</comment>
<dbReference type="Proteomes" id="UP000266673">
    <property type="component" value="Unassembled WGS sequence"/>
</dbReference>